<reference evidence="4" key="1">
    <citation type="submission" date="2018-02" db="EMBL/GenBank/DDBJ databases">
        <title>Genome sequencing of Solimonas sp. HR-BB.</title>
        <authorList>
            <person name="Lee Y."/>
            <person name="Jeon C.O."/>
        </authorList>
    </citation>
    <scope>NUCLEOTIDE SEQUENCE [LARGE SCALE GENOMIC DNA]</scope>
    <source>
        <strain evidence="4">HR-U</strain>
    </source>
</reference>
<accession>A0A2S7IMJ7</accession>
<dbReference type="Proteomes" id="UP000239590">
    <property type="component" value="Unassembled WGS sequence"/>
</dbReference>
<name>A0A2S7IMJ7_9BACT</name>
<dbReference type="InterPro" id="IPR025665">
    <property type="entry name" value="Beta-barrel_OMP_2"/>
</dbReference>
<organism evidence="3 4">
    <name type="scientific">Siphonobacter curvatus</name>
    <dbReference type="NCBI Taxonomy" id="2094562"/>
    <lineage>
        <taxon>Bacteria</taxon>
        <taxon>Pseudomonadati</taxon>
        <taxon>Bacteroidota</taxon>
        <taxon>Cytophagia</taxon>
        <taxon>Cytophagales</taxon>
        <taxon>Cytophagaceae</taxon>
        <taxon>Siphonobacter</taxon>
    </lineage>
</organism>
<dbReference type="EMBL" id="PTRA01000001">
    <property type="protein sequence ID" value="PQA58947.1"/>
    <property type="molecule type" value="Genomic_DNA"/>
</dbReference>
<keyword evidence="1" id="KW-0732">Signal</keyword>
<protein>
    <submittedName>
        <fullName evidence="3">PorT family protein</fullName>
    </submittedName>
</protein>
<evidence type="ECO:0000259" key="2">
    <source>
        <dbReference type="Pfam" id="PF13568"/>
    </source>
</evidence>
<sequence length="230" mass="24935">MKKYLLLCSFLCLSAASTFAQSDKPWFQLGIKAGTNLAQLKTGNFVANGSYSGSTLRENLKQSLDTRTGFVGGIYMRFGRTLYIQPEVLYTGKGGSYLVQPIDANGQAVGSPTQVKVKTENIDVPVLLGLKFGPLRVNAGPVASFLIGSNESIKEAITKYTQGSVSDTFNQAAWGYQLGGGLDIGNFSLDVRYEDSLSNVRFVNISTPNGSDPFKQKSKNWQVTLGMKVF</sequence>
<proteinExistence type="predicted"/>
<dbReference type="OrthoDB" id="1001536at2"/>
<feature type="chain" id="PRO_5015720641" evidence="1">
    <location>
        <begin position="21"/>
        <end position="230"/>
    </location>
</feature>
<gene>
    <name evidence="3" type="ORF">C5O19_04620</name>
</gene>
<evidence type="ECO:0000313" key="4">
    <source>
        <dbReference type="Proteomes" id="UP000239590"/>
    </source>
</evidence>
<comment type="caution">
    <text evidence="3">The sequence shown here is derived from an EMBL/GenBank/DDBJ whole genome shotgun (WGS) entry which is preliminary data.</text>
</comment>
<evidence type="ECO:0000313" key="3">
    <source>
        <dbReference type="EMBL" id="PQA58947.1"/>
    </source>
</evidence>
<keyword evidence="4" id="KW-1185">Reference proteome</keyword>
<dbReference type="AlphaFoldDB" id="A0A2S7IMJ7"/>
<feature type="domain" description="Outer membrane protein beta-barrel" evidence="2">
    <location>
        <begin position="19"/>
        <end position="200"/>
    </location>
</feature>
<feature type="signal peptide" evidence="1">
    <location>
        <begin position="1"/>
        <end position="20"/>
    </location>
</feature>
<dbReference type="RefSeq" id="WP_104710113.1">
    <property type="nucleotide sequence ID" value="NZ_PTRA01000001.1"/>
</dbReference>
<evidence type="ECO:0000256" key="1">
    <source>
        <dbReference type="SAM" id="SignalP"/>
    </source>
</evidence>
<dbReference type="Pfam" id="PF13568">
    <property type="entry name" value="OMP_b-brl_2"/>
    <property type="match status" value="1"/>
</dbReference>